<keyword evidence="11" id="KW-0282">Flagellum</keyword>
<keyword evidence="11" id="KW-0966">Cell projection</keyword>
<comment type="caution">
    <text evidence="11">The sequence shown here is derived from an EMBL/GenBank/DDBJ whole genome shotgun (WGS) entry which is preliminary data.</text>
</comment>
<keyword evidence="7 10" id="KW-0283">Flagellar rotation</keyword>
<evidence type="ECO:0000313" key="11">
    <source>
        <dbReference type="EMBL" id="MEN3068921.1"/>
    </source>
</evidence>
<comment type="similarity">
    <text evidence="3 10">Belongs to the FliL family.</text>
</comment>
<evidence type="ECO:0000313" key="12">
    <source>
        <dbReference type="Proteomes" id="UP001410394"/>
    </source>
</evidence>
<feature type="transmembrane region" description="Helical" evidence="10">
    <location>
        <begin position="24"/>
        <end position="46"/>
    </location>
</feature>
<dbReference type="Proteomes" id="UP001410394">
    <property type="component" value="Unassembled WGS sequence"/>
</dbReference>
<name>A0ABU9YZ96_9RHOO</name>
<evidence type="ECO:0000256" key="8">
    <source>
        <dbReference type="ARBA" id="ARBA00022989"/>
    </source>
</evidence>
<evidence type="ECO:0000256" key="9">
    <source>
        <dbReference type="ARBA" id="ARBA00023136"/>
    </source>
</evidence>
<keyword evidence="10" id="KW-0997">Cell inner membrane</keyword>
<keyword evidence="11" id="KW-0969">Cilium</keyword>
<comment type="subcellular location">
    <subcellularLocation>
        <location evidence="10">Cell inner membrane</location>
    </subcellularLocation>
    <subcellularLocation>
        <location evidence="2">Cell membrane</location>
        <topology evidence="2">Single-pass membrane protein</topology>
    </subcellularLocation>
</comment>
<protein>
    <recommendedName>
        <fullName evidence="10">Flagellar protein FliL</fullName>
    </recommendedName>
</protein>
<evidence type="ECO:0000256" key="3">
    <source>
        <dbReference type="ARBA" id="ARBA00008281"/>
    </source>
</evidence>
<evidence type="ECO:0000256" key="4">
    <source>
        <dbReference type="ARBA" id="ARBA00022475"/>
    </source>
</evidence>
<dbReference type="PANTHER" id="PTHR35091">
    <property type="entry name" value="FLAGELLAR PROTEIN FLIL"/>
    <property type="match status" value="1"/>
</dbReference>
<dbReference type="EMBL" id="JBDIVE010000005">
    <property type="protein sequence ID" value="MEN3068921.1"/>
    <property type="molecule type" value="Genomic_DNA"/>
</dbReference>
<dbReference type="Pfam" id="PF03748">
    <property type="entry name" value="FliL"/>
    <property type="match status" value="1"/>
</dbReference>
<evidence type="ECO:0000256" key="5">
    <source>
        <dbReference type="ARBA" id="ARBA00022500"/>
    </source>
</evidence>
<evidence type="ECO:0000256" key="2">
    <source>
        <dbReference type="ARBA" id="ARBA00004162"/>
    </source>
</evidence>
<dbReference type="PANTHER" id="PTHR35091:SF2">
    <property type="entry name" value="FLAGELLAR PROTEIN FLIL"/>
    <property type="match status" value="1"/>
</dbReference>
<keyword evidence="5 10" id="KW-0145">Chemotaxis</keyword>
<keyword evidence="12" id="KW-1185">Reference proteome</keyword>
<evidence type="ECO:0000256" key="10">
    <source>
        <dbReference type="RuleBase" id="RU364125"/>
    </source>
</evidence>
<dbReference type="RefSeq" id="WP_345919692.1">
    <property type="nucleotide sequence ID" value="NZ_JBDIVE010000005.1"/>
</dbReference>
<sequence>MSSKEASKAADAGAAVAPKKSKKLLFTIIGVAVITLVVGAAAGYVIGHKTAAVAVDEHGNSEAHQEEKKGEPEKPPVFVALEPFTVNLQPDGSGGDQFLQMSVSLQVEDDKKGEELKTMMPRIRHEILSLAAAKKAAEVTSPDGREGLSTEIQDVVNEAMGFEPPKRSRRKSKVEEEPEGPIKGVFFTQFIVQ</sequence>
<comment type="function">
    <text evidence="1 10">Controls the rotational direction of flagella during chemotaxis.</text>
</comment>
<evidence type="ECO:0000256" key="1">
    <source>
        <dbReference type="ARBA" id="ARBA00002254"/>
    </source>
</evidence>
<gene>
    <name evidence="11" type="ORF">ABDB84_10560</name>
</gene>
<keyword evidence="4" id="KW-1003">Cell membrane</keyword>
<organism evidence="11 12">
    <name type="scientific">Uliginosibacterium sediminicola</name>
    <dbReference type="NCBI Taxonomy" id="2024550"/>
    <lineage>
        <taxon>Bacteria</taxon>
        <taxon>Pseudomonadati</taxon>
        <taxon>Pseudomonadota</taxon>
        <taxon>Betaproteobacteria</taxon>
        <taxon>Rhodocyclales</taxon>
        <taxon>Zoogloeaceae</taxon>
        <taxon>Uliginosibacterium</taxon>
    </lineage>
</organism>
<accession>A0ABU9YZ96</accession>
<evidence type="ECO:0000256" key="6">
    <source>
        <dbReference type="ARBA" id="ARBA00022692"/>
    </source>
</evidence>
<keyword evidence="6 10" id="KW-0812">Transmembrane</keyword>
<proteinExistence type="inferred from homology"/>
<evidence type="ECO:0000256" key="7">
    <source>
        <dbReference type="ARBA" id="ARBA00022779"/>
    </source>
</evidence>
<keyword evidence="8 10" id="KW-1133">Transmembrane helix</keyword>
<reference evidence="11 12" key="1">
    <citation type="journal article" date="2018" name="Int. J. Syst. Evol. Microbiol.">
        <title>Uliginosibacterium sediminicola sp. nov., isolated from freshwater sediment.</title>
        <authorList>
            <person name="Hwang W.M."/>
            <person name="Kim S.M."/>
            <person name="Kang K."/>
            <person name="Ahn T.Y."/>
        </authorList>
    </citation>
    <scope>NUCLEOTIDE SEQUENCE [LARGE SCALE GENOMIC DNA]</scope>
    <source>
        <strain evidence="11 12">M1-21</strain>
    </source>
</reference>
<dbReference type="InterPro" id="IPR005503">
    <property type="entry name" value="FliL"/>
</dbReference>
<keyword evidence="9 10" id="KW-0472">Membrane</keyword>